<evidence type="ECO:0000259" key="1">
    <source>
        <dbReference type="Pfam" id="PF00561"/>
    </source>
</evidence>
<dbReference type="PANTHER" id="PTHR43798:SF33">
    <property type="entry name" value="HYDROLASE, PUTATIVE (AFU_ORTHOLOGUE AFUA_2G14860)-RELATED"/>
    <property type="match status" value="1"/>
</dbReference>
<dbReference type="EMBL" id="VOSK01000199">
    <property type="protein sequence ID" value="MPR29104.1"/>
    <property type="molecule type" value="Genomic_DNA"/>
</dbReference>
<dbReference type="GO" id="GO:0016020">
    <property type="term" value="C:membrane"/>
    <property type="evidence" value="ECO:0007669"/>
    <property type="project" value="TreeGrafter"/>
</dbReference>
<dbReference type="Pfam" id="PF00561">
    <property type="entry name" value="Abhydrolase_1"/>
    <property type="match status" value="1"/>
</dbReference>
<keyword evidence="3" id="KW-1185">Reference proteome</keyword>
<name>A0A5N7MSM2_9HYPH</name>
<dbReference type="Proteomes" id="UP000403266">
    <property type="component" value="Unassembled WGS sequence"/>
</dbReference>
<accession>A0A5N7MSM2</accession>
<gene>
    <name evidence="2" type="ORF">FS320_29335</name>
</gene>
<protein>
    <submittedName>
        <fullName evidence="2">Alpha/beta hydrolase</fullName>
    </submittedName>
</protein>
<keyword evidence="2" id="KW-0378">Hydrolase</keyword>
<comment type="caution">
    <text evidence="2">The sequence shown here is derived from an EMBL/GenBank/DDBJ whole genome shotgun (WGS) entry which is preliminary data.</text>
</comment>
<sequence>MSPDLGPAPYRSAFAEVNGIKLHYLDWGGDGPPLVLVHGIGDNPHVFQDLATFLHDDFRIIAYARRGHGRSDAPPGPYDGPTLTEDLLQLLSTLGIQQAHLLGWSMGGNEITALAARYPDRAGKLVYLEAAYDWSTPMFFKAFGDILAVNCPAADDLRSLDAFRAWYRAAWLGDIPWTEGLEAYLRELARPDADGKLHPVPDEKAFAASLAALGTWWRNYTQVQAPALAIYASTFFPLEHSDAALAQKLRTFEQEVMVPFRQASMERIRRELPSPTVLELADWTHMSIGVERPDELAAAVRDFLRRQVPS</sequence>
<dbReference type="InterPro" id="IPR000073">
    <property type="entry name" value="AB_hydrolase_1"/>
</dbReference>
<dbReference type="Gene3D" id="3.40.50.1820">
    <property type="entry name" value="alpha/beta hydrolase"/>
    <property type="match status" value="1"/>
</dbReference>
<dbReference type="AlphaFoldDB" id="A0A5N7MSM2"/>
<dbReference type="RefSeq" id="WP_152715796.1">
    <property type="nucleotide sequence ID" value="NZ_VOSJ01000204.1"/>
</dbReference>
<dbReference type="GO" id="GO:0016787">
    <property type="term" value="F:hydrolase activity"/>
    <property type="evidence" value="ECO:0007669"/>
    <property type="project" value="UniProtKB-KW"/>
</dbReference>
<reference evidence="2 3" key="1">
    <citation type="journal article" date="2019" name="Syst. Appl. Microbiol.">
        <title>Microvirga tunisiensis sp. nov., a root nodule symbiotic bacterium isolated from Lupinus micranthus and L. luteus grown in Northern Tunisia.</title>
        <authorList>
            <person name="Msaddak A."/>
            <person name="Rejili M."/>
            <person name="Duran D."/>
            <person name="Mars M."/>
            <person name="Palacios J.M."/>
            <person name="Ruiz-Argueso T."/>
            <person name="Rey L."/>
            <person name="Imperial J."/>
        </authorList>
    </citation>
    <scope>NUCLEOTIDE SEQUENCE [LARGE SCALE GENOMIC DNA]</scope>
    <source>
        <strain evidence="2 3">Lmie10</strain>
    </source>
</reference>
<dbReference type="InterPro" id="IPR050266">
    <property type="entry name" value="AB_hydrolase_sf"/>
</dbReference>
<evidence type="ECO:0000313" key="2">
    <source>
        <dbReference type="EMBL" id="MPR29104.1"/>
    </source>
</evidence>
<dbReference type="InterPro" id="IPR029058">
    <property type="entry name" value="AB_hydrolase_fold"/>
</dbReference>
<dbReference type="PANTHER" id="PTHR43798">
    <property type="entry name" value="MONOACYLGLYCEROL LIPASE"/>
    <property type="match status" value="1"/>
</dbReference>
<proteinExistence type="predicted"/>
<dbReference type="SUPFAM" id="SSF53474">
    <property type="entry name" value="alpha/beta-Hydrolases"/>
    <property type="match status" value="1"/>
</dbReference>
<feature type="domain" description="AB hydrolase-1" evidence="1">
    <location>
        <begin position="32"/>
        <end position="135"/>
    </location>
</feature>
<evidence type="ECO:0000313" key="3">
    <source>
        <dbReference type="Proteomes" id="UP000403266"/>
    </source>
</evidence>
<dbReference type="PRINTS" id="PR00111">
    <property type="entry name" value="ABHYDROLASE"/>
</dbReference>
<organism evidence="2 3">
    <name type="scientific">Microvirga tunisiensis</name>
    <dbReference type="NCBI Taxonomy" id="2108360"/>
    <lineage>
        <taxon>Bacteria</taxon>
        <taxon>Pseudomonadati</taxon>
        <taxon>Pseudomonadota</taxon>
        <taxon>Alphaproteobacteria</taxon>
        <taxon>Hyphomicrobiales</taxon>
        <taxon>Methylobacteriaceae</taxon>
        <taxon>Microvirga</taxon>
    </lineage>
</organism>
<dbReference type="OrthoDB" id="9808398at2"/>